<sequence>MQFDLLDLLTSTNPREQRLNDRAPETTASPPNDRRPVVYESAIDRWVVALLLLTPLASLGLGLYAIVIGQPGDAAILFSTGALASLVSVAFALPCRYTVLDDAVSIRCGLICYQVPLADIVSAEPTSTLRSGPALSLRRVAIKTHKRTIIVSPKDRDAFITDILTTND</sequence>
<keyword evidence="1" id="KW-1133">Transmembrane helix</keyword>
<dbReference type="Pfam" id="PF06713">
    <property type="entry name" value="bPH_4"/>
    <property type="match status" value="1"/>
</dbReference>
<accession>A0A517N5K9</accession>
<evidence type="ECO:0000259" key="2">
    <source>
        <dbReference type="Pfam" id="PF06713"/>
    </source>
</evidence>
<organism evidence="3 4">
    <name type="scientific">Rubripirellula lacrimiformis</name>
    <dbReference type="NCBI Taxonomy" id="1930273"/>
    <lineage>
        <taxon>Bacteria</taxon>
        <taxon>Pseudomonadati</taxon>
        <taxon>Planctomycetota</taxon>
        <taxon>Planctomycetia</taxon>
        <taxon>Pirellulales</taxon>
        <taxon>Pirellulaceae</taxon>
        <taxon>Rubripirellula</taxon>
    </lineage>
</organism>
<dbReference type="AlphaFoldDB" id="A0A517N5K9"/>
<gene>
    <name evidence="3" type="ORF">K227x_07980</name>
</gene>
<keyword evidence="1" id="KW-0472">Membrane</keyword>
<proteinExistence type="predicted"/>
<feature type="transmembrane region" description="Helical" evidence="1">
    <location>
        <begin position="46"/>
        <end position="67"/>
    </location>
</feature>
<dbReference type="InterPro" id="IPR009589">
    <property type="entry name" value="PH_YyaB-like"/>
</dbReference>
<evidence type="ECO:0000256" key="1">
    <source>
        <dbReference type="SAM" id="Phobius"/>
    </source>
</evidence>
<dbReference type="EMBL" id="CP036525">
    <property type="protein sequence ID" value="QDT02422.1"/>
    <property type="molecule type" value="Genomic_DNA"/>
</dbReference>
<protein>
    <recommendedName>
        <fullName evidence="2">Uncharacterized protein YyaB-like PH domain-containing protein</fullName>
    </recommendedName>
</protein>
<dbReference type="KEGG" id="rlc:K227x_07980"/>
<name>A0A517N5K9_9BACT</name>
<evidence type="ECO:0000313" key="3">
    <source>
        <dbReference type="EMBL" id="QDT02422.1"/>
    </source>
</evidence>
<feature type="transmembrane region" description="Helical" evidence="1">
    <location>
        <begin position="74"/>
        <end position="93"/>
    </location>
</feature>
<dbReference type="GO" id="GO:0030153">
    <property type="term" value="P:bacteriocin immunity"/>
    <property type="evidence" value="ECO:0007669"/>
    <property type="project" value="InterPro"/>
</dbReference>
<dbReference type="Proteomes" id="UP000318538">
    <property type="component" value="Chromosome"/>
</dbReference>
<evidence type="ECO:0000313" key="4">
    <source>
        <dbReference type="Proteomes" id="UP000318538"/>
    </source>
</evidence>
<feature type="domain" description="Uncharacterized protein YyaB-like PH" evidence="2">
    <location>
        <begin position="95"/>
        <end position="167"/>
    </location>
</feature>
<keyword evidence="4" id="KW-1185">Reference proteome</keyword>
<keyword evidence="1" id="KW-0812">Transmembrane</keyword>
<reference evidence="3 4" key="1">
    <citation type="submission" date="2019-02" db="EMBL/GenBank/DDBJ databases">
        <title>Deep-cultivation of Planctomycetes and their phenomic and genomic characterization uncovers novel biology.</title>
        <authorList>
            <person name="Wiegand S."/>
            <person name="Jogler M."/>
            <person name="Boedeker C."/>
            <person name="Pinto D."/>
            <person name="Vollmers J."/>
            <person name="Rivas-Marin E."/>
            <person name="Kohn T."/>
            <person name="Peeters S.H."/>
            <person name="Heuer A."/>
            <person name="Rast P."/>
            <person name="Oberbeckmann S."/>
            <person name="Bunk B."/>
            <person name="Jeske O."/>
            <person name="Meyerdierks A."/>
            <person name="Storesund J.E."/>
            <person name="Kallscheuer N."/>
            <person name="Luecker S."/>
            <person name="Lage O.M."/>
            <person name="Pohl T."/>
            <person name="Merkel B.J."/>
            <person name="Hornburger P."/>
            <person name="Mueller R.-W."/>
            <person name="Bruemmer F."/>
            <person name="Labrenz M."/>
            <person name="Spormann A.M."/>
            <person name="Op den Camp H."/>
            <person name="Overmann J."/>
            <person name="Amann R."/>
            <person name="Jetten M.S.M."/>
            <person name="Mascher T."/>
            <person name="Medema M.H."/>
            <person name="Devos D.P."/>
            <person name="Kaster A.-K."/>
            <person name="Ovreas L."/>
            <person name="Rohde M."/>
            <person name="Galperin M.Y."/>
            <person name="Jogler C."/>
        </authorList>
    </citation>
    <scope>NUCLEOTIDE SEQUENCE [LARGE SCALE GENOMIC DNA]</scope>
    <source>
        <strain evidence="3 4">K22_7</strain>
    </source>
</reference>